<dbReference type="InterPro" id="IPR000792">
    <property type="entry name" value="Tscrpt_reg_LuxR_C"/>
</dbReference>
<reference evidence="2 3" key="1">
    <citation type="submission" date="2023-03" db="EMBL/GenBank/DDBJ databases">
        <title>Isolation and description of six Streptomyces strains from soil environments, able to metabolize different microbial glucans.</title>
        <authorList>
            <person name="Widen T."/>
            <person name="Larsbrink J."/>
        </authorList>
    </citation>
    <scope>NUCLEOTIDE SEQUENCE [LARGE SCALE GENOMIC DNA]</scope>
    <source>
        <strain evidence="2 3">Alt2</strain>
    </source>
</reference>
<proteinExistence type="predicted"/>
<evidence type="ECO:0000259" key="1">
    <source>
        <dbReference type="PROSITE" id="PS50043"/>
    </source>
</evidence>
<feature type="domain" description="HTH luxR-type" evidence="1">
    <location>
        <begin position="261"/>
        <end position="326"/>
    </location>
</feature>
<dbReference type="PROSITE" id="PS50043">
    <property type="entry name" value="HTH_LUXR_2"/>
    <property type="match status" value="1"/>
</dbReference>
<dbReference type="SMART" id="SM00421">
    <property type="entry name" value="HTH_LUXR"/>
    <property type="match status" value="1"/>
</dbReference>
<dbReference type="PANTHER" id="PTHR34293">
    <property type="entry name" value="HTH-TYPE TRANSCRIPTIONAL REGULATOR TRMBL2"/>
    <property type="match status" value="1"/>
</dbReference>
<evidence type="ECO:0000313" key="2">
    <source>
        <dbReference type="EMBL" id="WLQ57770.1"/>
    </source>
</evidence>
<dbReference type="CDD" id="cd06170">
    <property type="entry name" value="LuxR_C_like"/>
    <property type="match status" value="1"/>
</dbReference>
<dbReference type="Proteomes" id="UP001235744">
    <property type="component" value="Chromosome"/>
</dbReference>
<dbReference type="PANTHER" id="PTHR34293:SF1">
    <property type="entry name" value="HTH-TYPE TRANSCRIPTIONAL REGULATOR TRMBL2"/>
    <property type="match status" value="1"/>
</dbReference>
<dbReference type="InterPro" id="IPR051797">
    <property type="entry name" value="TrmB-like"/>
</dbReference>
<dbReference type="RefSeq" id="WP_219574078.1">
    <property type="nucleotide sequence ID" value="NZ_CP120988.1"/>
</dbReference>
<name>A0ABY9IQX1_9ACTN</name>
<dbReference type="Pfam" id="PF00196">
    <property type="entry name" value="GerE"/>
    <property type="match status" value="1"/>
</dbReference>
<accession>A0ABY9IQX1</accession>
<gene>
    <name evidence="2" type="ORF">P8A19_21055</name>
</gene>
<sequence length="333" mass="36399">MLSDLGIDPTAEAVYKTMLAHPEADVADWAATLGITEHEAREALDRLSRLALVQQSTAYRTHIRAVNPLLGLEALLARQQAELMAHQQHVESSRAAVADAIAMYGHNYAPGAGSGFQYISGIEAIREQLEIINNQVQEEFLTFAPGGAQTPENTASSRPLNTRLLSRGVRMRTIYLDSIRRDAHTVAHAEWLVNQGAHIRTTPTLPNRLIVIDRRTALIAADSENTGTGAVLVENPGTITLLCTLFESVWQSAQPLGVRPEPRSESGLTKQQTEVLHLMAEGRTDEAIAHRLAVSTRTVRRTAASLLAHLGAESRFQAGVRAVQRRLLTEHAD</sequence>
<evidence type="ECO:0000313" key="3">
    <source>
        <dbReference type="Proteomes" id="UP001235744"/>
    </source>
</evidence>
<protein>
    <submittedName>
        <fullName evidence="2">LuxR C-terminal-related transcriptional regulator</fullName>
    </submittedName>
</protein>
<organism evidence="2 3">
    <name type="scientific">Streptomyces poriferorum</name>
    <dbReference type="NCBI Taxonomy" id="2798799"/>
    <lineage>
        <taxon>Bacteria</taxon>
        <taxon>Bacillati</taxon>
        <taxon>Actinomycetota</taxon>
        <taxon>Actinomycetes</taxon>
        <taxon>Kitasatosporales</taxon>
        <taxon>Streptomycetaceae</taxon>
        <taxon>Streptomyces</taxon>
    </lineage>
</organism>
<dbReference type="EMBL" id="CP120988">
    <property type="protein sequence ID" value="WLQ57770.1"/>
    <property type="molecule type" value="Genomic_DNA"/>
</dbReference>
<keyword evidence="3" id="KW-1185">Reference proteome</keyword>